<dbReference type="Pfam" id="PF22740">
    <property type="entry name" value="PapZ_C"/>
    <property type="match status" value="1"/>
</dbReference>
<dbReference type="EMBL" id="MU005767">
    <property type="protein sequence ID" value="KAF2711574.1"/>
    <property type="molecule type" value="Genomic_DNA"/>
</dbReference>
<dbReference type="AlphaFoldDB" id="A0A6G1KFH5"/>
<proteinExistence type="predicted"/>
<evidence type="ECO:0000259" key="1">
    <source>
        <dbReference type="Pfam" id="PF22740"/>
    </source>
</evidence>
<accession>A0A6G1KFH5</accession>
<evidence type="ECO:0000313" key="3">
    <source>
        <dbReference type="Proteomes" id="UP000799428"/>
    </source>
</evidence>
<organism evidence="2 3">
    <name type="scientific">Pleomassaria siparia CBS 279.74</name>
    <dbReference type="NCBI Taxonomy" id="1314801"/>
    <lineage>
        <taxon>Eukaryota</taxon>
        <taxon>Fungi</taxon>
        <taxon>Dikarya</taxon>
        <taxon>Ascomycota</taxon>
        <taxon>Pezizomycotina</taxon>
        <taxon>Dothideomycetes</taxon>
        <taxon>Pleosporomycetidae</taxon>
        <taxon>Pleosporales</taxon>
        <taxon>Pleomassariaceae</taxon>
        <taxon>Pleomassaria</taxon>
    </lineage>
</organism>
<keyword evidence="3" id="KW-1185">Reference proteome</keyword>
<evidence type="ECO:0000313" key="2">
    <source>
        <dbReference type="EMBL" id="KAF2711574.1"/>
    </source>
</evidence>
<protein>
    <recommendedName>
        <fullName evidence="1">RapZ C-terminal domain-containing protein</fullName>
    </recommendedName>
</protein>
<gene>
    <name evidence="2" type="ORF">K504DRAFT_465326</name>
</gene>
<dbReference type="Proteomes" id="UP000799428">
    <property type="component" value="Unassembled WGS sequence"/>
</dbReference>
<name>A0A6G1KFH5_9PLEO</name>
<feature type="domain" description="RapZ C-terminal" evidence="1">
    <location>
        <begin position="47"/>
        <end position="131"/>
    </location>
</feature>
<dbReference type="InterPro" id="IPR053931">
    <property type="entry name" value="RapZ_C"/>
</dbReference>
<dbReference type="OrthoDB" id="5418695at2759"/>
<reference evidence="2" key="1">
    <citation type="journal article" date="2020" name="Stud. Mycol.">
        <title>101 Dothideomycetes genomes: a test case for predicting lifestyles and emergence of pathogens.</title>
        <authorList>
            <person name="Haridas S."/>
            <person name="Albert R."/>
            <person name="Binder M."/>
            <person name="Bloem J."/>
            <person name="Labutti K."/>
            <person name="Salamov A."/>
            <person name="Andreopoulos B."/>
            <person name="Baker S."/>
            <person name="Barry K."/>
            <person name="Bills G."/>
            <person name="Bluhm B."/>
            <person name="Cannon C."/>
            <person name="Castanera R."/>
            <person name="Culley D."/>
            <person name="Daum C."/>
            <person name="Ezra D."/>
            <person name="Gonzalez J."/>
            <person name="Henrissat B."/>
            <person name="Kuo A."/>
            <person name="Liang C."/>
            <person name="Lipzen A."/>
            <person name="Lutzoni F."/>
            <person name="Magnuson J."/>
            <person name="Mondo S."/>
            <person name="Nolan M."/>
            <person name="Ohm R."/>
            <person name="Pangilinan J."/>
            <person name="Park H.-J."/>
            <person name="Ramirez L."/>
            <person name="Alfaro M."/>
            <person name="Sun H."/>
            <person name="Tritt A."/>
            <person name="Yoshinaga Y."/>
            <person name="Zwiers L.-H."/>
            <person name="Turgeon B."/>
            <person name="Goodwin S."/>
            <person name="Spatafora J."/>
            <person name="Crous P."/>
            <person name="Grigoriev I."/>
        </authorList>
    </citation>
    <scope>NUCLEOTIDE SEQUENCE</scope>
    <source>
        <strain evidence="2">CBS 279.74</strain>
    </source>
</reference>
<sequence>MTRPTIYLISYSRIRIDAHEPAATLQLARATPPNAHIIGSLECFTWEPPPREVCEQYSGVSSLVQRYVMSHSLARQGVREGLKAIFNAQRAGYATIVLKTCCVAGTHRSVTAVEVMGRFLRANGYRVHMLHPHRIMRPMDPY</sequence>